<keyword evidence="6" id="KW-0808">Transferase</keyword>
<dbReference type="SUPFAM" id="SSF54211">
    <property type="entry name" value="Ribosomal protein S5 domain 2-like"/>
    <property type="match status" value="1"/>
</dbReference>
<sequence length="336" mass="38327">MIVRTRAYARIALIGNPSDGYYGKTIACTIRNFSAQVTLWESPTLELVPHPRNDPTKFESLENLKAIAERDGYYGGLRLLFATCKKFKDFCDEKRIVLPQRNFTITYETDIPRQVGLGGSSAIVTAAFKALMQFYGLDETHIPRPIRPNIILSVERDELGIAAGLQDRVAQVYDTLVYMDFSRHFMEQWGHGLYKVMDKDLLPPLFLAYVNKPSFSGRIHSNLRARYEAGDPIVLRAIEEWRELTDEAKEALEQRDYKRLAQLMNRNFDLRREVLGDAALGQENLEMIEIGRKLSAPTKLPGSGGAVIGIFWDEGHFRKLQRAYNERGYACVKVEV</sequence>
<protein>
    <submittedName>
        <fullName evidence="6">Glucuronokinase</fullName>
        <ecNumber evidence="6">2.7.1.43</ecNumber>
    </submittedName>
</protein>
<dbReference type="EC" id="2.7.1.43" evidence="6"/>
<dbReference type="Gene3D" id="3.30.230.10">
    <property type="match status" value="1"/>
</dbReference>
<dbReference type="SUPFAM" id="SSF55060">
    <property type="entry name" value="GHMP Kinase, C-terminal domain"/>
    <property type="match status" value="1"/>
</dbReference>
<proteinExistence type="predicted"/>
<feature type="domain" description="GHMP kinase C-terminal" evidence="5">
    <location>
        <begin position="249"/>
        <end position="329"/>
    </location>
</feature>
<comment type="caution">
    <text evidence="6">The sequence shown here is derived from an EMBL/GenBank/DDBJ whole genome shotgun (WGS) entry which is preliminary data.</text>
</comment>
<dbReference type="EMBL" id="JANUCP010000004">
    <property type="protein sequence ID" value="MCS3920174.1"/>
    <property type="molecule type" value="Genomic_DNA"/>
</dbReference>
<feature type="domain" description="GHMP kinase N-terminal" evidence="4">
    <location>
        <begin position="95"/>
        <end position="173"/>
    </location>
</feature>
<keyword evidence="3" id="KW-0067">ATP-binding</keyword>
<dbReference type="InterPro" id="IPR036554">
    <property type="entry name" value="GHMP_kinase_C_sf"/>
</dbReference>
<gene>
    <name evidence="6" type="ORF">M2350_002591</name>
</gene>
<dbReference type="GO" id="GO:0047940">
    <property type="term" value="F:glucuronokinase activity"/>
    <property type="evidence" value="ECO:0007669"/>
    <property type="project" value="UniProtKB-EC"/>
</dbReference>
<keyword evidence="1" id="KW-0547">Nucleotide-binding</keyword>
<name>A0ABT2EQD5_9BACT</name>
<dbReference type="InterPro" id="IPR013750">
    <property type="entry name" value="GHMP_kinase_C_dom"/>
</dbReference>
<dbReference type="InterPro" id="IPR006204">
    <property type="entry name" value="GHMP_kinase_N_dom"/>
</dbReference>
<organism evidence="6 7">
    <name type="scientific">Candidatus Fervidibacter sacchari</name>
    <dbReference type="NCBI Taxonomy" id="1448929"/>
    <lineage>
        <taxon>Bacteria</taxon>
        <taxon>Candidatus Fervidibacterota</taxon>
        <taxon>Candidatus Fervidibacter</taxon>
    </lineage>
</organism>
<dbReference type="Pfam" id="PF08544">
    <property type="entry name" value="GHMP_kinases_C"/>
    <property type="match status" value="1"/>
</dbReference>
<dbReference type="Proteomes" id="UP001204798">
    <property type="component" value="Unassembled WGS sequence"/>
</dbReference>
<dbReference type="PANTHER" id="PTHR38710">
    <property type="entry name" value="WITH PUTATIVE URIDYL PYROPHOSPHORYLASE-RELATED"/>
    <property type="match status" value="1"/>
</dbReference>
<evidence type="ECO:0000313" key="7">
    <source>
        <dbReference type="Proteomes" id="UP001204798"/>
    </source>
</evidence>
<dbReference type="InterPro" id="IPR014721">
    <property type="entry name" value="Ribsml_uS5_D2-typ_fold_subgr"/>
</dbReference>
<keyword evidence="2" id="KW-0418">Kinase</keyword>
<dbReference type="RefSeq" id="WP_259098077.1">
    <property type="nucleotide sequence ID" value="NZ_CP130454.1"/>
</dbReference>
<dbReference type="Gene3D" id="3.30.70.890">
    <property type="entry name" value="GHMP kinase, C-terminal domain"/>
    <property type="match status" value="1"/>
</dbReference>
<dbReference type="Pfam" id="PF00288">
    <property type="entry name" value="GHMP_kinases_N"/>
    <property type="match status" value="1"/>
</dbReference>
<reference evidence="6 7" key="1">
    <citation type="submission" date="2022-08" db="EMBL/GenBank/DDBJ databases">
        <title>Bacterial and archaeal communities from various locations to study Microbial Dark Matter (Phase II).</title>
        <authorList>
            <person name="Stepanauskas R."/>
        </authorList>
    </citation>
    <scope>NUCLEOTIDE SEQUENCE [LARGE SCALE GENOMIC DNA]</scope>
    <source>
        <strain evidence="6 7">PD1</strain>
    </source>
</reference>
<dbReference type="PRINTS" id="PR00959">
    <property type="entry name" value="MEVGALKINASE"/>
</dbReference>
<dbReference type="InterPro" id="IPR053034">
    <property type="entry name" value="Glucuronokinase-like"/>
</dbReference>
<dbReference type="InterPro" id="IPR020568">
    <property type="entry name" value="Ribosomal_Su5_D2-typ_SF"/>
</dbReference>
<evidence type="ECO:0000256" key="2">
    <source>
        <dbReference type="ARBA" id="ARBA00022777"/>
    </source>
</evidence>
<evidence type="ECO:0000313" key="6">
    <source>
        <dbReference type="EMBL" id="MCS3920174.1"/>
    </source>
</evidence>
<dbReference type="PANTHER" id="PTHR38710:SF1">
    <property type="entry name" value="WITH PUTATIVE URIDYL PYROPHOSPHORYLASE-RELATED"/>
    <property type="match status" value="1"/>
</dbReference>
<evidence type="ECO:0000259" key="5">
    <source>
        <dbReference type="Pfam" id="PF08544"/>
    </source>
</evidence>
<keyword evidence="7" id="KW-1185">Reference proteome</keyword>
<accession>A0ABT2EQD5</accession>
<evidence type="ECO:0000256" key="3">
    <source>
        <dbReference type="ARBA" id="ARBA00022840"/>
    </source>
</evidence>
<evidence type="ECO:0000256" key="1">
    <source>
        <dbReference type="ARBA" id="ARBA00022741"/>
    </source>
</evidence>
<evidence type="ECO:0000259" key="4">
    <source>
        <dbReference type="Pfam" id="PF00288"/>
    </source>
</evidence>